<dbReference type="STRING" id="35814.BBB42_12600"/>
<dbReference type="PANTHER" id="PTHR11895:SF176">
    <property type="entry name" value="AMIDASE AMID-RELATED"/>
    <property type="match status" value="1"/>
</dbReference>
<dbReference type="GO" id="GO:0003824">
    <property type="term" value="F:catalytic activity"/>
    <property type="evidence" value="ECO:0007669"/>
    <property type="project" value="InterPro"/>
</dbReference>
<gene>
    <name evidence="2" type="ORF">L497_1870</name>
</gene>
<protein>
    <submittedName>
        <fullName evidence="2">Amidase</fullName>
    </submittedName>
</protein>
<proteinExistence type="predicted"/>
<feature type="domain" description="Amidase" evidence="1">
    <location>
        <begin position="91"/>
        <end position="216"/>
    </location>
</feature>
<dbReference type="GeneID" id="93119329"/>
<dbReference type="EMBL" id="JFZZ01000026">
    <property type="protein sequence ID" value="KAK97464.1"/>
    <property type="molecule type" value="Genomic_DNA"/>
</dbReference>
<dbReference type="PROSITE" id="PS00571">
    <property type="entry name" value="AMIDASES"/>
    <property type="match status" value="1"/>
</dbReference>
<organism evidence="2 3">
    <name type="scientific">Bordetella holmesii CDC-H585-BH</name>
    <dbReference type="NCBI Taxonomy" id="1331206"/>
    <lineage>
        <taxon>Bacteria</taxon>
        <taxon>Pseudomonadati</taxon>
        <taxon>Pseudomonadota</taxon>
        <taxon>Betaproteobacteria</taxon>
        <taxon>Burkholderiales</taxon>
        <taxon>Alcaligenaceae</taxon>
        <taxon>Bordetella</taxon>
    </lineage>
</organism>
<dbReference type="InterPro" id="IPR020556">
    <property type="entry name" value="Amidase_CS"/>
</dbReference>
<dbReference type="PATRIC" id="fig|1331206.3.peg.689"/>
<feature type="domain" description="Amidase" evidence="1">
    <location>
        <begin position="313"/>
        <end position="414"/>
    </location>
</feature>
<dbReference type="InterPro" id="IPR000120">
    <property type="entry name" value="Amidase"/>
</dbReference>
<evidence type="ECO:0000313" key="3">
    <source>
        <dbReference type="Proteomes" id="UP000026682"/>
    </source>
</evidence>
<dbReference type="RefSeq" id="WP_005014976.1">
    <property type="nucleotide sequence ID" value="NZ_JFZZ01000026.1"/>
</dbReference>
<reference evidence="2 3" key="1">
    <citation type="submission" date="2014-03" db="EMBL/GenBank/DDBJ databases">
        <title>Genome sequence of Bordetella holmseii.</title>
        <authorList>
            <person name="Harvill E."/>
            <person name="Goodfield L.L."/>
            <person name="Ivanov Y."/>
            <person name="Meyer J.A."/>
            <person name="Newth C."/>
            <person name="Cassiday P."/>
            <person name="Tondella M.L."/>
            <person name="Liao P."/>
            <person name="Zimmerman J."/>
            <person name="Meert K."/>
            <person name="Wessel D."/>
            <person name="Berger J."/>
            <person name="Dean J.M."/>
            <person name="Holubkov R."/>
            <person name="Burr J."/>
            <person name="Liu T."/>
            <person name="Brinkac L.M."/>
            <person name="Sanka R."/>
            <person name="Kim M."/>
            <person name="Losada L."/>
        </authorList>
    </citation>
    <scope>NUCLEOTIDE SEQUENCE [LARGE SCALE GENOMIC DNA]</scope>
    <source>
        <strain evidence="2 3">CDC-H585-BH</strain>
    </source>
</reference>
<comment type="caution">
    <text evidence="2">The sequence shown here is derived from an EMBL/GenBank/DDBJ whole genome shotgun (WGS) entry which is preliminary data.</text>
</comment>
<sequence length="430" mass="44777">MTPAGLPESIAALRAALRCGELSVDEALWAQRLAFERQGWNCVADLLPPSPRADLALPLAGVDLAHKDIFVLPERAPRCGTAHPWPGAGPAAPVVQRLTAAGAAPLATLVMAEHACGATGENPRYPLPLNPLDPQAAVGGSSSGSGVAVAAGLCYASPGTDTAGSVRIPAATCGLLGLKPTAGRLPSIGVAPLAPSLDTVGLLARTAADLQAVWEQLVPGVPVEPPQRIRTCWTHPEGSVDDDVAAVLEAFAVCCAPQRRDAAMPGLAEWMRLAQTVLYSEAYDSHAQALRGQAPELGSLARALALTGAAVPHEWLAAAHERRRGCTQDFLAQVLAGSDVLLTPALPRGVPDWAQVLTSSPQFEARRLLDMFRWFAFVNYLGLPALVFPVGRDGRGRPVCVQAIGRPGAEAQLLALARAFSPLTSSLSQG</sequence>
<accession>A0A158M8M7</accession>
<dbReference type="PANTHER" id="PTHR11895">
    <property type="entry name" value="TRANSAMIDASE"/>
    <property type="match status" value="1"/>
</dbReference>
<dbReference type="Gene3D" id="3.90.1300.10">
    <property type="entry name" value="Amidase signature (AS) domain"/>
    <property type="match status" value="1"/>
</dbReference>
<evidence type="ECO:0000259" key="1">
    <source>
        <dbReference type="Pfam" id="PF01425"/>
    </source>
</evidence>
<dbReference type="Proteomes" id="UP000026682">
    <property type="component" value="Unassembled WGS sequence"/>
</dbReference>
<evidence type="ECO:0000313" key="2">
    <source>
        <dbReference type="EMBL" id="KAK97464.1"/>
    </source>
</evidence>
<dbReference type="AlphaFoldDB" id="A0A158M8M7"/>
<name>A0A158M8M7_9BORD</name>
<dbReference type="Pfam" id="PF01425">
    <property type="entry name" value="Amidase"/>
    <property type="match status" value="2"/>
</dbReference>
<dbReference type="InterPro" id="IPR036928">
    <property type="entry name" value="AS_sf"/>
</dbReference>
<dbReference type="InterPro" id="IPR023631">
    <property type="entry name" value="Amidase_dom"/>
</dbReference>
<dbReference type="SUPFAM" id="SSF75304">
    <property type="entry name" value="Amidase signature (AS) enzymes"/>
    <property type="match status" value="1"/>
</dbReference>